<dbReference type="EMBL" id="CP021780">
    <property type="protein sequence ID" value="ASA21102.1"/>
    <property type="molecule type" value="Genomic_DNA"/>
</dbReference>
<dbReference type="PANTHER" id="PTHR36834:SF1">
    <property type="entry name" value="INTEGRAL MEMBRANE PROTEIN"/>
    <property type="match status" value="1"/>
</dbReference>
<feature type="compositionally biased region" description="Basic residues" evidence="1">
    <location>
        <begin position="33"/>
        <end position="44"/>
    </location>
</feature>
<feature type="transmembrane region" description="Helical" evidence="2">
    <location>
        <begin position="68"/>
        <end position="88"/>
    </location>
</feature>
<keyword evidence="2" id="KW-0812">Transmembrane</keyword>
<evidence type="ECO:0000256" key="1">
    <source>
        <dbReference type="SAM" id="MobiDB-lite"/>
    </source>
</evidence>
<dbReference type="AlphaFoldDB" id="A0A2Z2KJI3"/>
<feature type="compositionally biased region" description="Basic residues" evidence="1">
    <location>
        <begin position="52"/>
        <end position="62"/>
    </location>
</feature>
<dbReference type="Proteomes" id="UP000249890">
    <property type="component" value="Chromosome"/>
</dbReference>
<dbReference type="PANTHER" id="PTHR36834">
    <property type="entry name" value="MEMBRANE PROTEIN-RELATED"/>
    <property type="match status" value="1"/>
</dbReference>
<feature type="domain" description="VanZ-like" evidence="3">
    <location>
        <begin position="74"/>
        <end position="198"/>
    </location>
</feature>
<dbReference type="KEGG" id="pdh:B9T62_10070"/>
<proteinExistence type="predicted"/>
<gene>
    <name evidence="4" type="ORF">B9T62_10070</name>
</gene>
<keyword evidence="2" id="KW-0472">Membrane</keyword>
<keyword evidence="5" id="KW-1185">Reference proteome</keyword>
<keyword evidence="2" id="KW-1133">Transmembrane helix</keyword>
<dbReference type="InterPro" id="IPR006976">
    <property type="entry name" value="VanZ-like"/>
</dbReference>
<feature type="transmembrane region" description="Helical" evidence="2">
    <location>
        <begin position="153"/>
        <end position="176"/>
    </location>
</feature>
<feature type="transmembrane region" description="Helical" evidence="2">
    <location>
        <begin position="182"/>
        <end position="198"/>
    </location>
</feature>
<evidence type="ECO:0000259" key="3">
    <source>
        <dbReference type="Pfam" id="PF04892"/>
    </source>
</evidence>
<accession>A0A2Z2KJI3</accession>
<feature type="region of interest" description="Disordered" evidence="1">
    <location>
        <begin position="31"/>
        <end position="62"/>
    </location>
</feature>
<dbReference type="Pfam" id="PF04892">
    <property type="entry name" value="VanZ"/>
    <property type="match status" value="1"/>
</dbReference>
<evidence type="ECO:0000313" key="4">
    <source>
        <dbReference type="EMBL" id="ASA21102.1"/>
    </source>
</evidence>
<protein>
    <recommendedName>
        <fullName evidence="3">VanZ-like domain-containing protein</fullName>
    </recommendedName>
</protein>
<feature type="transmembrane region" description="Helical" evidence="2">
    <location>
        <begin position="120"/>
        <end position="141"/>
    </location>
</feature>
<name>A0A2Z2KJI3_9BACL</name>
<organism evidence="4 5">
    <name type="scientific">Paenibacillus donghaensis</name>
    <dbReference type="NCBI Taxonomy" id="414771"/>
    <lineage>
        <taxon>Bacteria</taxon>
        <taxon>Bacillati</taxon>
        <taxon>Bacillota</taxon>
        <taxon>Bacilli</taxon>
        <taxon>Bacillales</taxon>
        <taxon>Paenibacillaceae</taxon>
        <taxon>Paenibacillus</taxon>
    </lineage>
</organism>
<sequence length="199" mass="22122">MVCSSELLPWRLLAEMTARLTSLKVRVIANKRSSPRKPPARGRKPASPGKKQAARGRKPAARRTSHPWASLMLVVYTALVVYWMFIGFGREARAGGPLQYNLVPLRTIQLYLNPDNGVPVMIRMINLLGNVAVFIPFGYLLPFVKPSYRSFTGMLFSSALCIAVLECMQMVLHVGSLDIDDLLLNVLGVGIGYCLYKLK</sequence>
<dbReference type="InterPro" id="IPR053150">
    <property type="entry name" value="Teicoplanin_resist-assoc"/>
</dbReference>
<evidence type="ECO:0000313" key="5">
    <source>
        <dbReference type="Proteomes" id="UP000249890"/>
    </source>
</evidence>
<evidence type="ECO:0000256" key="2">
    <source>
        <dbReference type="SAM" id="Phobius"/>
    </source>
</evidence>
<reference evidence="4 5" key="1">
    <citation type="submission" date="2017-06" db="EMBL/GenBank/DDBJ databases">
        <title>Complete genome sequence of Paenibacillus donghaensis KCTC 13049T isolated from East Sea sediment, South Korea.</title>
        <authorList>
            <person name="Jung B.K."/>
            <person name="Hong S.-J."/>
            <person name="Shin J.-H."/>
        </authorList>
    </citation>
    <scope>NUCLEOTIDE SEQUENCE [LARGE SCALE GENOMIC DNA]</scope>
    <source>
        <strain evidence="4 5">KCTC 13049</strain>
    </source>
</reference>